<feature type="domain" description="OTU" evidence="2">
    <location>
        <begin position="527"/>
        <end position="694"/>
    </location>
</feature>
<evidence type="ECO:0000259" key="2">
    <source>
        <dbReference type="PROSITE" id="PS50802"/>
    </source>
</evidence>
<evidence type="ECO:0000256" key="1">
    <source>
        <dbReference type="SAM" id="MobiDB-lite"/>
    </source>
</evidence>
<evidence type="ECO:0000313" key="4">
    <source>
        <dbReference type="Proteomes" id="UP001190700"/>
    </source>
</evidence>
<dbReference type="CDD" id="cd22744">
    <property type="entry name" value="OTU"/>
    <property type="match status" value="1"/>
</dbReference>
<feature type="region of interest" description="Disordered" evidence="1">
    <location>
        <begin position="227"/>
        <end position="247"/>
    </location>
</feature>
<keyword evidence="4" id="KW-1185">Reference proteome</keyword>
<name>A0AAE0GU49_9CHLO</name>
<sequence>MDYSLVVQNSRHGDPTSAPFRRVHLGGPMGTLWFWSADRMAHRGLSPSGRLPLDRTRPKQFYFVIYSAARVRTKGTIDLNNAVLGSPHSVISQYGLACRMMCVASGDEIRFAGGYDTLPGVWACSLCRSGVLGCDALRTIGAVMCGPCQRVRREAEVRAPLSAHEKHPGQAATLADYCKLDEAEAKLHALLNVEDLGLAWNKLRGVLGAEAWGRADATVKHRIANLTWGDGEHPTGERPPARPLQDSGDGITALWDRRATRDHAFSCFDDHQLYRELGVCCPGLRSVVFGMLTALNAQRLRTADIPLGADKSYRKQHLFHTDAEGGLHVNTRVAELLQSPDQLDLGFAKKVAAKLSHRWDHGHARSLVVRCDCAYETGGDASRAMPGKCIVRASASHKDHGEYRVRALGACRNQQRSKAAAGPSMDLASEEALRAATANGFQPNAVPPNFAPNFARVSFGTDDVILMPTDPGGRILEASYNHPDEIFPNVLPLARRVLAHVHWPLEGNADRFTSLAEFEQALAKHGLRRVQTKGDGNCWLHALGVHIPEVLEQGSSVKVQTMNFRNAICASYDFNRQLYPTGMLDVIPDEGAPPMRKILLTPQAYNEPQFLHIIANMLRRVIQVYTLWPMVDVPGVGCNVPTDTDALAQYLPPFSMKYICPHPSLGLASREPVRVAHYVQFDKFPGHYERIEAIPDPEHVVVARQSMYGLGLLTYACDVCMYQREPWTTRSSVQYPVCRSLRQWLVVPVPKDGKCFIWALAMAVYGTRDVTRGAVAVIAARIAWGHTQTGIRHEQQRQLRHPKDVQKTSSARILMSTIFWFPEDVQKIFPEDIQKLSYGRLLHNFCTSSESRKTSS</sequence>
<evidence type="ECO:0000313" key="3">
    <source>
        <dbReference type="EMBL" id="KAK3284233.1"/>
    </source>
</evidence>
<comment type="caution">
    <text evidence="3">The sequence shown here is derived from an EMBL/GenBank/DDBJ whole genome shotgun (WGS) entry which is preliminary data.</text>
</comment>
<dbReference type="AlphaFoldDB" id="A0AAE0GU49"/>
<proteinExistence type="predicted"/>
<dbReference type="InterPro" id="IPR003323">
    <property type="entry name" value="OTU_dom"/>
</dbReference>
<feature type="compositionally biased region" description="Basic and acidic residues" evidence="1">
    <location>
        <begin position="230"/>
        <end position="240"/>
    </location>
</feature>
<dbReference type="Proteomes" id="UP001190700">
    <property type="component" value="Unassembled WGS sequence"/>
</dbReference>
<accession>A0AAE0GU49</accession>
<reference evidence="3 4" key="1">
    <citation type="journal article" date="2015" name="Genome Biol. Evol.">
        <title>Comparative Genomics of a Bacterivorous Green Alga Reveals Evolutionary Causalities and Consequences of Phago-Mixotrophic Mode of Nutrition.</title>
        <authorList>
            <person name="Burns J.A."/>
            <person name="Paasch A."/>
            <person name="Narechania A."/>
            <person name="Kim E."/>
        </authorList>
    </citation>
    <scope>NUCLEOTIDE SEQUENCE [LARGE SCALE GENOMIC DNA]</scope>
    <source>
        <strain evidence="3 4">PLY_AMNH</strain>
    </source>
</reference>
<protein>
    <recommendedName>
        <fullName evidence="2">OTU domain-containing protein</fullName>
    </recommendedName>
</protein>
<dbReference type="PROSITE" id="PS50802">
    <property type="entry name" value="OTU"/>
    <property type="match status" value="1"/>
</dbReference>
<gene>
    <name evidence="3" type="ORF">CYMTET_8110</name>
</gene>
<organism evidence="3 4">
    <name type="scientific">Cymbomonas tetramitiformis</name>
    <dbReference type="NCBI Taxonomy" id="36881"/>
    <lineage>
        <taxon>Eukaryota</taxon>
        <taxon>Viridiplantae</taxon>
        <taxon>Chlorophyta</taxon>
        <taxon>Pyramimonadophyceae</taxon>
        <taxon>Pyramimonadales</taxon>
        <taxon>Pyramimonadaceae</taxon>
        <taxon>Cymbomonas</taxon>
    </lineage>
</organism>
<dbReference type="EMBL" id="LGRX02002413">
    <property type="protein sequence ID" value="KAK3284233.1"/>
    <property type="molecule type" value="Genomic_DNA"/>
</dbReference>